<proteinExistence type="predicted"/>
<accession>A0A9P6NMD3</accession>
<reference evidence="1" key="1">
    <citation type="submission" date="2013-11" db="EMBL/GenBank/DDBJ databases">
        <title>Genome sequence of the fusiform rust pathogen reveals effectors for host alternation and coevolution with pine.</title>
        <authorList>
            <consortium name="DOE Joint Genome Institute"/>
            <person name="Smith K."/>
            <person name="Pendleton A."/>
            <person name="Kubisiak T."/>
            <person name="Anderson C."/>
            <person name="Salamov A."/>
            <person name="Aerts A."/>
            <person name="Riley R."/>
            <person name="Clum A."/>
            <person name="Lindquist E."/>
            <person name="Ence D."/>
            <person name="Campbell M."/>
            <person name="Kronenberg Z."/>
            <person name="Feau N."/>
            <person name="Dhillon B."/>
            <person name="Hamelin R."/>
            <person name="Burleigh J."/>
            <person name="Smith J."/>
            <person name="Yandell M."/>
            <person name="Nelson C."/>
            <person name="Grigoriev I."/>
            <person name="Davis J."/>
        </authorList>
    </citation>
    <scope>NUCLEOTIDE SEQUENCE</scope>
    <source>
        <strain evidence="1">G11</strain>
    </source>
</reference>
<comment type="caution">
    <text evidence="1">The sequence shown here is derived from an EMBL/GenBank/DDBJ whole genome shotgun (WGS) entry which is preliminary data.</text>
</comment>
<dbReference type="EMBL" id="MU167256">
    <property type="protein sequence ID" value="KAG0146807.1"/>
    <property type="molecule type" value="Genomic_DNA"/>
</dbReference>
<gene>
    <name evidence="1" type="ORF">CROQUDRAFT_656998</name>
</gene>
<evidence type="ECO:0000313" key="2">
    <source>
        <dbReference type="Proteomes" id="UP000886653"/>
    </source>
</evidence>
<keyword evidence="2" id="KW-1185">Reference proteome</keyword>
<organism evidence="1 2">
    <name type="scientific">Cronartium quercuum f. sp. fusiforme G11</name>
    <dbReference type="NCBI Taxonomy" id="708437"/>
    <lineage>
        <taxon>Eukaryota</taxon>
        <taxon>Fungi</taxon>
        <taxon>Dikarya</taxon>
        <taxon>Basidiomycota</taxon>
        <taxon>Pucciniomycotina</taxon>
        <taxon>Pucciniomycetes</taxon>
        <taxon>Pucciniales</taxon>
        <taxon>Coleosporiaceae</taxon>
        <taxon>Cronartium</taxon>
    </lineage>
</organism>
<name>A0A9P6NMD3_9BASI</name>
<sequence>MLPLVWSYTEIFKAVCDETYEAASNKRMYCGTHIKDRVSSYSYCDPSMCISGEHKPTGLNCEASDASKMDNHPCDTYNNARGDDGSPSCKSTIDGTVHVYVCNQVVYPYTCYHCTKE</sequence>
<evidence type="ECO:0000313" key="1">
    <source>
        <dbReference type="EMBL" id="KAG0146807.1"/>
    </source>
</evidence>
<protein>
    <submittedName>
        <fullName evidence="1">Uncharacterized protein</fullName>
    </submittedName>
</protein>
<dbReference type="Proteomes" id="UP000886653">
    <property type="component" value="Unassembled WGS sequence"/>
</dbReference>
<dbReference type="AlphaFoldDB" id="A0A9P6NMD3"/>